<dbReference type="GO" id="GO:0046921">
    <property type="term" value="F:alpha-(1-&gt;6)-fucosyltransferase activity"/>
    <property type="evidence" value="ECO:0007669"/>
    <property type="project" value="TreeGrafter"/>
</dbReference>
<dbReference type="OrthoDB" id="2014825at2759"/>
<dbReference type="Proteomes" id="UP000179807">
    <property type="component" value="Unassembled WGS sequence"/>
</dbReference>
<keyword evidence="1" id="KW-0732">Signal</keyword>
<feature type="signal peptide" evidence="1">
    <location>
        <begin position="1"/>
        <end position="18"/>
    </location>
</feature>
<evidence type="ECO:0000313" key="2">
    <source>
        <dbReference type="EMBL" id="OHT02938.1"/>
    </source>
</evidence>
<accession>A0A1J4JW48</accession>
<proteinExistence type="predicted"/>
<evidence type="ECO:0000313" key="3">
    <source>
        <dbReference type="Proteomes" id="UP000179807"/>
    </source>
</evidence>
<evidence type="ECO:0000256" key="1">
    <source>
        <dbReference type="SAM" id="SignalP"/>
    </source>
</evidence>
<name>A0A1J4JW48_9EUKA</name>
<gene>
    <name evidence="2" type="ORF">TRFO_29813</name>
</gene>
<dbReference type="PANTHER" id="PTHR13132:SF29">
    <property type="entry name" value="ALPHA-(1,6)-FUCOSYLTRANSFERASE"/>
    <property type="match status" value="1"/>
</dbReference>
<feature type="chain" id="PRO_5013040431" description="Fucosyltransferase" evidence="1">
    <location>
        <begin position="19"/>
        <end position="429"/>
    </location>
</feature>
<dbReference type="GeneID" id="94841695"/>
<evidence type="ECO:0008006" key="4">
    <source>
        <dbReference type="Google" id="ProtNLM"/>
    </source>
</evidence>
<dbReference type="GO" id="GO:0006487">
    <property type="term" value="P:protein N-linked glycosylation"/>
    <property type="evidence" value="ECO:0007669"/>
    <property type="project" value="TreeGrafter"/>
</dbReference>
<dbReference type="AlphaFoldDB" id="A0A1J4JW48"/>
<dbReference type="EMBL" id="MLAK01000847">
    <property type="protein sequence ID" value="OHT02938.1"/>
    <property type="molecule type" value="Genomic_DNA"/>
</dbReference>
<reference evidence="2" key="1">
    <citation type="submission" date="2016-10" db="EMBL/GenBank/DDBJ databases">
        <authorList>
            <person name="Benchimol M."/>
            <person name="Almeida L.G."/>
            <person name="Vasconcelos A.T."/>
            <person name="Perreira-Neves A."/>
            <person name="Rosa I.A."/>
            <person name="Tasca T."/>
            <person name="Bogo M.R."/>
            <person name="de Souza W."/>
        </authorList>
    </citation>
    <scope>NUCLEOTIDE SEQUENCE [LARGE SCALE GENOMIC DNA]</scope>
    <source>
        <strain evidence="2">K</strain>
    </source>
</reference>
<sequence length="429" mass="50343">MFYEFILIISAIFYACHSQYLAYTMGNCKHLWITLYSNTINEEKDLNFILYKNTYVQMHEMWDELLKLDSKKIRKALTMIYPFNQLRQRSIIMNPLISSDEKDNYSSKSIFKTNEVHDIIYENQYPRNCSNRSLLLIPDCVSGIGSMIHVFTTYLALAVEKNLTLVWDPQVNYAWPSGDFCNGKMIFDCYFRNISKCNVNDVQRAQIIEPGVDTPRGLVPSIVRDILNSSMISPEHYYFYWRIMATSYIVRFNKEMEALLDDLRSQYIRNPLDEYDISLYIRHGDKENEMPLVKTEKYAIPIEMLQKALGKKLSVLVNSEDPSSIEWFVQNQNLFKSVSFFDYPRNNGGVDVHIQEPFQISTRAFADLRETFHSNILIGTFGSNWNRLIFELHQTQHIDLPYPYFEVGCGSCVSPMHCHLRNESFDLNW</sequence>
<dbReference type="VEuPathDB" id="TrichDB:TRFO_29813"/>
<keyword evidence="3" id="KW-1185">Reference proteome</keyword>
<dbReference type="PANTHER" id="PTHR13132">
    <property type="entry name" value="ALPHA- 1,6 -FUCOSYLTRANSFERASE"/>
    <property type="match status" value="1"/>
</dbReference>
<comment type="caution">
    <text evidence="2">The sequence shown here is derived from an EMBL/GenBank/DDBJ whole genome shotgun (WGS) entry which is preliminary data.</text>
</comment>
<protein>
    <recommendedName>
        <fullName evidence="4">Fucosyltransferase</fullName>
    </recommendedName>
</protein>
<dbReference type="RefSeq" id="XP_068356074.1">
    <property type="nucleotide sequence ID" value="XM_068506991.1"/>
</dbReference>
<organism evidence="2 3">
    <name type="scientific">Tritrichomonas foetus</name>
    <dbReference type="NCBI Taxonomy" id="1144522"/>
    <lineage>
        <taxon>Eukaryota</taxon>
        <taxon>Metamonada</taxon>
        <taxon>Parabasalia</taxon>
        <taxon>Tritrichomonadida</taxon>
        <taxon>Tritrichomonadidae</taxon>
        <taxon>Tritrichomonas</taxon>
    </lineage>
</organism>